<sequence>MENKTCKQCGEDFVVSDDDLAFLEDISPEFGGQKYLIDSPKLCHKCRQIRRLVWRNERSLYKRKSDKGGEEIVSIYSPDKTDYKVYSIDEYQSDNWDALEYGFEFDFNLTFFQQYDKLIHLVPRKTSNSIRNENSEFCNQTWQSKDSYLCFNTGYAEKCMYCTEAFYVKDCVDCFDIRNCEGCFNSFDCEGCNNCQYIDHCKNCSESYFAFDCMGSQNVFMSTGQRNKQYVFENQQLSKEEYESKIAQFDLGNRTVVDDLKNRFKELKKSAIHKFNHNIQSENCTGDYLNQCHNCHDCYNSFKADGCVRVAGIDDNCKQCRDMNIITEAELCYEGTSITGYRNLFSVFVVSGSGNMYCNFCENCNDCFGCVGLNKKQYCILNKQYSKEGYESLMSRIIEKMKQDEQWGEFFEPSISPFGYNETLINLYDSKTKDEAIAMGAKWQENDFALKFEGDSYEPAENITQYEDEDKQKEIVNGILVCKSSGKAFKIMPQELAYYLQRRIPIPHKHSEERFMELFRERNPRELFERQCDCEEGDHDHSGRCETQFKTTYAPDRPEKVYCESCYQKTIM</sequence>
<organism evidence="1">
    <name type="scientific">candidate division WS2 bacterium ADurb.Bin280</name>
    <dbReference type="NCBI Taxonomy" id="1852829"/>
    <lineage>
        <taxon>Bacteria</taxon>
        <taxon>candidate division WS2</taxon>
    </lineage>
</organism>
<dbReference type="Proteomes" id="UP000485367">
    <property type="component" value="Unassembled WGS sequence"/>
</dbReference>
<evidence type="ECO:0000313" key="1">
    <source>
        <dbReference type="EMBL" id="OQA53229.1"/>
    </source>
</evidence>
<gene>
    <name evidence="1" type="ORF">BWY43_00156</name>
</gene>
<reference evidence="1" key="1">
    <citation type="submission" date="2017-02" db="EMBL/GenBank/DDBJ databases">
        <title>Delving into the versatile metabolic prowess of the omnipresent phylum Bacteroidetes.</title>
        <authorList>
            <person name="Nobu M.K."/>
            <person name="Mei R."/>
            <person name="Narihiro T."/>
            <person name="Kuroda K."/>
            <person name="Liu W.-T."/>
        </authorList>
    </citation>
    <scope>NUCLEOTIDE SEQUENCE</scope>
    <source>
        <strain evidence="1">ADurb.Bin280</strain>
    </source>
</reference>
<proteinExistence type="predicted"/>
<dbReference type="AlphaFoldDB" id="A0A1V5SFB2"/>
<accession>A0A1V5SFB2</accession>
<protein>
    <submittedName>
        <fullName evidence="1">Uncharacterized protein</fullName>
    </submittedName>
</protein>
<comment type="caution">
    <text evidence="1">The sequence shown here is derived from an EMBL/GenBank/DDBJ whole genome shotgun (WGS) entry which is preliminary data.</text>
</comment>
<dbReference type="EMBL" id="MWBO01000008">
    <property type="protein sequence ID" value="OQA53229.1"/>
    <property type="molecule type" value="Genomic_DNA"/>
</dbReference>
<name>A0A1V5SFB2_9BACT</name>